<organism evidence="2 3">
    <name type="scientific">Sphingobium scionense</name>
    <dbReference type="NCBI Taxonomy" id="1404341"/>
    <lineage>
        <taxon>Bacteria</taxon>
        <taxon>Pseudomonadati</taxon>
        <taxon>Pseudomonadota</taxon>
        <taxon>Alphaproteobacteria</taxon>
        <taxon>Sphingomonadales</taxon>
        <taxon>Sphingomonadaceae</taxon>
        <taxon>Sphingobium</taxon>
    </lineage>
</organism>
<name>A0A7W6LQI6_9SPHN</name>
<dbReference type="AlphaFoldDB" id="A0A7W6LQI6"/>
<evidence type="ECO:0000313" key="2">
    <source>
        <dbReference type="EMBL" id="MBB4148681.1"/>
    </source>
</evidence>
<comment type="caution">
    <text evidence="2">The sequence shown here is derived from an EMBL/GenBank/DDBJ whole genome shotgun (WGS) entry which is preliminary data.</text>
</comment>
<evidence type="ECO:0000256" key="1">
    <source>
        <dbReference type="SAM" id="Phobius"/>
    </source>
</evidence>
<dbReference type="RefSeq" id="WP_160984507.1">
    <property type="nucleotide sequence ID" value="NZ_JACIEU010000009.1"/>
</dbReference>
<proteinExistence type="predicted"/>
<sequence length="163" mass="17757">MSSRTLRIVLIVSLILNVFVIGGVVGAAIMWKRVDAQRPLAGIGRPARLRQAAEALAPENRRALRQAVRAAAQSLKPEVERARGARREAGRLLVQPELDRAALDATLGRARAADIAIRTRLETAVVDVASRLPADERIALAEGLDRSGTLRRSREARPQPNRP</sequence>
<reference evidence="2 3" key="1">
    <citation type="submission" date="2020-08" db="EMBL/GenBank/DDBJ databases">
        <title>Genomic Encyclopedia of Type Strains, Phase IV (KMG-IV): sequencing the most valuable type-strain genomes for metagenomic binning, comparative biology and taxonomic classification.</title>
        <authorList>
            <person name="Goeker M."/>
        </authorList>
    </citation>
    <scope>NUCLEOTIDE SEQUENCE [LARGE SCALE GENOMIC DNA]</scope>
    <source>
        <strain evidence="2 3">DSM 19371</strain>
    </source>
</reference>
<keyword evidence="3" id="KW-1185">Reference proteome</keyword>
<protein>
    <submittedName>
        <fullName evidence="2">Putative membrane protein</fullName>
    </submittedName>
</protein>
<gene>
    <name evidence="2" type="ORF">GGQ90_002465</name>
</gene>
<evidence type="ECO:0000313" key="3">
    <source>
        <dbReference type="Proteomes" id="UP000590524"/>
    </source>
</evidence>
<dbReference type="Pfam" id="PF13801">
    <property type="entry name" value="Metal_resist"/>
    <property type="match status" value="1"/>
</dbReference>
<feature type="transmembrane region" description="Helical" evidence="1">
    <location>
        <begin position="6"/>
        <end position="31"/>
    </location>
</feature>
<accession>A0A7W6LQI6</accession>
<dbReference type="EMBL" id="JACIEU010000009">
    <property type="protein sequence ID" value="MBB4148681.1"/>
    <property type="molecule type" value="Genomic_DNA"/>
</dbReference>
<dbReference type="InterPro" id="IPR025961">
    <property type="entry name" value="Metal_resist"/>
</dbReference>
<keyword evidence="1" id="KW-0812">Transmembrane</keyword>
<dbReference type="Proteomes" id="UP000590524">
    <property type="component" value="Unassembled WGS sequence"/>
</dbReference>
<keyword evidence="1" id="KW-1133">Transmembrane helix</keyword>
<keyword evidence="1" id="KW-0472">Membrane</keyword>